<comment type="subcellular location">
    <subcellularLocation>
        <location evidence="1">Lipid droplet</location>
    </subcellularLocation>
</comment>
<dbReference type="PANTHER" id="PTHR13390">
    <property type="entry name" value="LIPASE"/>
    <property type="match status" value="1"/>
</dbReference>
<dbReference type="InterPro" id="IPR019363">
    <property type="entry name" value="LDAH"/>
</dbReference>
<dbReference type="GO" id="GO:0005811">
    <property type="term" value="C:lipid droplet"/>
    <property type="evidence" value="ECO:0007669"/>
    <property type="project" value="UniProtKB-SubCell"/>
</dbReference>
<protein>
    <submittedName>
        <fullName evidence="6">Lipid droplet-associated hydrolase</fullName>
    </submittedName>
</protein>
<dbReference type="SUPFAM" id="SSF53474">
    <property type="entry name" value="alpha/beta-Hydrolases"/>
    <property type="match status" value="1"/>
</dbReference>
<dbReference type="Gene3D" id="3.40.50.1820">
    <property type="entry name" value="alpha/beta hydrolase"/>
    <property type="match status" value="1"/>
</dbReference>
<evidence type="ECO:0000313" key="6">
    <source>
        <dbReference type="EMBL" id="KAK4467184.1"/>
    </source>
</evidence>
<organism evidence="6 7">
    <name type="scientific">Cladorrhinum samala</name>
    <dbReference type="NCBI Taxonomy" id="585594"/>
    <lineage>
        <taxon>Eukaryota</taxon>
        <taxon>Fungi</taxon>
        <taxon>Dikarya</taxon>
        <taxon>Ascomycota</taxon>
        <taxon>Pezizomycotina</taxon>
        <taxon>Sordariomycetes</taxon>
        <taxon>Sordariomycetidae</taxon>
        <taxon>Sordariales</taxon>
        <taxon>Podosporaceae</taxon>
        <taxon>Cladorrhinum</taxon>
    </lineage>
</organism>
<comment type="similarity">
    <text evidence="2">Belongs to the AB hydrolase superfamily. LDAH family.</text>
</comment>
<dbReference type="Proteomes" id="UP001321749">
    <property type="component" value="Unassembled WGS sequence"/>
</dbReference>
<accession>A0AAV9I5W1</accession>
<dbReference type="InterPro" id="IPR029058">
    <property type="entry name" value="AB_hydrolase_fold"/>
</dbReference>
<dbReference type="Pfam" id="PF10230">
    <property type="entry name" value="LIDHydrolase"/>
    <property type="match status" value="1"/>
</dbReference>
<dbReference type="GO" id="GO:0016298">
    <property type="term" value="F:lipase activity"/>
    <property type="evidence" value="ECO:0007669"/>
    <property type="project" value="InterPro"/>
</dbReference>
<feature type="compositionally biased region" description="Polar residues" evidence="5">
    <location>
        <begin position="1"/>
        <end position="12"/>
    </location>
</feature>
<sequence>MSKSASIQTQHVPSLEYPSRNQHDKNRRKCLIYFIPGNPGLITYYKPFFTILRRLVDETESKPDCRHAFHIYGQNLVGFQDGDHQPAFGTTTPEGRTIQPFLLEDQICHVSKSIQAVNASSGPFDEVIVMGHSVGSYMSLEIFHRHHLGLDASLKSVNLKAGILLFPTVTHIAQSGSGQKLDLIRTTPFLNAWAHQVAKGFVDLCPSWFLSTVVKKVMGFPEHAAQATLEFLASRDGIWQAIHMGKDEMATITDEKWSEDMWEIQDAEDEREGDGGPDAKFYFYFAQKDHWVADECRDEFIEKRKRHEKGSTRVVVDEGNTPHAFCIHHSEPVAERVKLWLDEISGN</sequence>
<dbReference type="GO" id="GO:0019915">
    <property type="term" value="P:lipid storage"/>
    <property type="evidence" value="ECO:0007669"/>
    <property type="project" value="InterPro"/>
</dbReference>
<evidence type="ECO:0000256" key="4">
    <source>
        <dbReference type="ARBA" id="ARBA00022801"/>
    </source>
</evidence>
<keyword evidence="4 6" id="KW-0378">Hydrolase</keyword>
<evidence type="ECO:0000256" key="5">
    <source>
        <dbReference type="SAM" id="MobiDB-lite"/>
    </source>
</evidence>
<evidence type="ECO:0000256" key="2">
    <source>
        <dbReference type="ARBA" id="ARBA00008300"/>
    </source>
</evidence>
<dbReference type="PANTHER" id="PTHR13390:SF0">
    <property type="entry name" value="LIPID DROPLET-ASSOCIATED HYDROLASE"/>
    <property type="match status" value="1"/>
</dbReference>
<dbReference type="AlphaFoldDB" id="A0AAV9I5W1"/>
<reference evidence="6" key="1">
    <citation type="journal article" date="2023" name="Mol. Phylogenet. Evol.">
        <title>Genome-scale phylogeny and comparative genomics of the fungal order Sordariales.</title>
        <authorList>
            <person name="Hensen N."/>
            <person name="Bonometti L."/>
            <person name="Westerberg I."/>
            <person name="Brannstrom I.O."/>
            <person name="Guillou S."/>
            <person name="Cros-Aarteil S."/>
            <person name="Calhoun S."/>
            <person name="Haridas S."/>
            <person name="Kuo A."/>
            <person name="Mondo S."/>
            <person name="Pangilinan J."/>
            <person name="Riley R."/>
            <person name="LaButti K."/>
            <person name="Andreopoulos B."/>
            <person name="Lipzen A."/>
            <person name="Chen C."/>
            <person name="Yan M."/>
            <person name="Daum C."/>
            <person name="Ng V."/>
            <person name="Clum A."/>
            <person name="Steindorff A."/>
            <person name="Ohm R.A."/>
            <person name="Martin F."/>
            <person name="Silar P."/>
            <person name="Natvig D.O."/>
            <person name="Lalanne C."/>
            <person name="Gautier V."/>
            <person name="Ament-Velasquez S.L."/>
            <person name="Kruys A."/>
            <person name="Hutchinson M.I."/>
            <person name="Powell A.J."/>
            <person name="Barry K."/>
            <person name="Miller A.N."/>
            <person name="Grigoriev I.V."/>
            <person name="Debuchy R."/>
            <person name="Gladieux P."/>
            <person name="Hiltunen Thoren M."/>
            <person name="Johannesson H."/>
        </authorList>
    </citation>
    <scope>NUCLEOTIDE SEQUENCE</scope>
    <source>
        <strain evidence="6">PSN324</strain>
    </source>
</reference>
<evidence type="ECO:0000256" key="3">
    <source>
        <dbReference type="ARBA" id="ARBA00022677"/>
    </source>
</evidence>
<name>A0AAV9I5W1_9PEZI</name>
<gene>
    <name evidence="6" type="ORF">QBC42DRAFT_247084</name>
</gene>
<evidence type="ECO:0000256" key="1">
    <source>
        <dbReference type="ARBA" id="ARBA00004502"/>
    </source>
</evidence>
<comment type="caution">
    <text evidence="6">The sequence shown here is derived from an EMBL/GenBank/DDBJ whole genome shotgun (WGS) entry which is preliminary data.</text>
</comment>
<feature type="region of interest" description="Disordered" evidence="5">
    <location>
        <begin position="1"/>
        <end position="21"/>
    </location>
</feature>
<keyword evidence="7" id="KW-1185">Reference proteome</keyword>
<reference evidence="6" key="2">
    <citation type="submission" date="2023-06" db="EMBL/GenBank/DDBJ databases">
        <authorList>
            <consortium name="Lawrence Berkeley National Laboratory"/>
            <person name="Mondo S.J."/>
            <person name="Hensen N."/>
            <person name="Bonometti L."/>
            <person name="Westerberg I."/>
            <person name="Brannstrom I.O."/>
            <person name="Guillou S."/>
            <person name="Cros-Aarteil S."/>
            <person name="Calhoun S."/>
            <person name="Haridas S."/>
            <person name="Kuo A."/>
            <person name="Pangilinan J."/>
            <person name="Riley R."/>
            <person name="Labutti K."/>
            <person name="Andreopoulos B."/>
            <person name="Lipzen A."/>
            <person name="Chen C."/>
            <person name="Yanf M."/>
            <person name="Daum C."/>
            <person name="Ng V."/>
            <person name="Clum A."/>
            <person name="Steindorff A."/>
            <person name="Ohm R."/>
            <person name="Martin F."/>
            <person name="Silar P."/>
            <person name="Natvig D."/>
            <person name="Lalanne C."/>
            <person name="Gautier V."/>
            <person name="Ament-Velasquez S.L."/>
            <person name="Kruys A."/>
            <person name="Hutchinson M.I."/>
            <person name="Powell A.J."/>
            <person name="Barry K."/>
            <person name="Miller A.N."/>
            <person name="Grigoriev I.V."/>
            <person name="Debuchy R."/>
            <person name="Gladieux P."/>
            <person name="Thoren M.H."/>
            <person name="Johannesson H."/>
        </authorList>
    </citation>
    <scope>NUCLEOTIDE SEQUENCE</scope>
    <source>
        <strain evidence="6">PSN324</strain>
    </source>
</reference>
<evidence type="ECO:0000313" key="7">
    <source>
        <dbReference type="Proteomes" id="UP001321749"/>
    </source>
</evidence>
<proteinExistence type="inferred from homology"/>
<keyword evidence="3" id="KW-0551">Lipid droplet</keyword>
<dbReference type="EMBL" id="MU864928">
    <property type="protein sequence ID" value="KAK4467184.1"/>
    <property type="molecule type" value="Genomic_DNA"/>
</dbReference>